<evidence type="ECO:0000313" key="2">
    <source>
        <dbReference type="Proteomes" id="UP001500604"/>
    </source>
</evidence>
<reference evidence="2" key="1">
    <citation type="journal article" date="2019" name="Int. J. Syst. Evol. Microbiol.">
        <title>The Global Catalogue of Microorganisms (GCM) 10K type strain sequencing project: providing services to taxonomists for standard genome sequencing and annotation.</title>
        <authorList>
            <consortium name="The Broad Institute Genomics Platform"/>
            <consortium name="The Broad Institute Genome Sequencing Center for Infectious Disease"/>
            <person name="Wu L."/>
            <person name="Ma J."/>
        </authorList>
    </citation>
    <scope>NUCLEOTIDE SEQUENCE [LARGE SCALE GENOMIC DNA]</scope>
    <source>
        <strain evidence="2">JCM 17805</strain>
    </source>
</reference>
<proteinExistence type="predicted"/>
<evidence type="ECO:0000313" key="1">
    <source>
        <dbReference type="EMBL" id="GAA4649265.1"/>
    </source>
</evidence>
<sequence>MKFLIRNFGDDQHCDTPESVIQTLHDRYAGKSVSVIKTVPSGMQSVFYVDVPNDPSLSIFDSFTGLLVSTETLIH</sequence>
<keyword evidence="2" id="KW-1185">Reference proteome</keyword>
<gene>
    <name evidence="1" type="ORF">GCM10023116_15390</name>
</gene>
<accession>A0ABP8V2G3</accession>
<comment type="caution">
    <text evidence="1">The sequence shown here is derived from an EMBL/GenBank/DDBJ whole genome shotgun (WGS) entry which is preliminary data.</text>
</comment>
<organism evidence="1 2">
    <name type="scientific">Kistimonas scapharcae</name>
    <dbReference type="NCBI Taxonomy" id="1036133"/>
    <lineage>
        <taxon>Bacteria</taxon>
        <taxon>Pseudomonadati</taxon>
        <taxon>Pseudomonadota</taxon>
        <taxon>Gammaproteobacteria</taxon>
        <taxon>Oceanospirillales</taxon>
        <taxon>Endozoicomonadaceae</taxon>
        <taxon>Kistimonas</taxon>
    </lineage>
</organism>
<dbReference type="EMBL" id="BAABFL010000128">
    <property type="protein sequence ID" value="GAA4649265.1"/>
    <property type="molecule type" value="Genomic_DNA"/>
</dbReference>
<protein>
    <submittedName>
        <fullName evidence="1">Uncharacterized protein</fullName>
    </submittedName>
</protein>
<dbReference type="Proteomes" id="UP001500604">
    <property type="component" value="Unassembled WGS sequence"/>
</dbReference>
<name>A0ABP8V2G3_9GAMM</name>